<evidence type="ECO:0000313" key="2">
    <source>
        <dbReference type="Proteomes" id="UP000316215"/>
    </source>
</evidence>
<dbReference type="KEGG" id="sast:CD934_08910"/>
<name>A0A514JN88_9ACTN</name>
<dbReference type="EMBL" id="CP022310">
    <property type="protein sequence ID" value="QDI68791.1"/>
    <property type="molecule type" value="Genomic_DNA"/>
</dbReference>
<accession>A0A514JN88</accession>
<dbReference type="SUPFAM" id="SSF46894">
    <property type="entry name" value="C-terminal effector domain of the bipartite response regulators"/>
    <property type="match status" value="1"/>
</dbReference>
<evidence type="ECO:0000313" key="1">
    <source>
        <dbReference type="EMBL" id="QDI68791.1"/>
    </source>
</evidence>
<dbReference type="Proteomes" id="UP000316215">
    <property type="component" value="Chromosome"/>
</dbReference>
<dbReference type="GO" id="GO:0006355">
    <property type="term" value="P:regulation of DNA-templated transcription"/>
    <property type="evidence" value="ECO:0007669"/>
    <property type="project" value="InterPro"/>
</dbReference>
<protein>
    <submittedName>
        <fullName evidence="1">Uncharacterized protein</fullName>
    </submittedName>
</protein>
<proteinExistence type="predicted"/>
<reference evidence="1 2" key="1">
    <citation type="submission" date="2017-07" db="EMBL/GenBank/DDBJ databases">
        <title>The Complete Genome of Streptomyces asterosporus-ZSY.</title>
        <authorList>
            <person name="Zhang S."/>
        </authorList>
    </citation>
    <scope>NUCLEOTIDE SEQUENCE [LARGE SCALE GENOMIC DNA]</scope>
    <source>
        <strain evidence="1 2">DSM 41452</strain>
    </source>
</reference>
<keyword evidence="2" id="KW-1185">Reference proteome</keyword>
<sequence>MAMVAELIPFQPEPEKGKGSDALPVDLTYEEQIVLDLCREGKGRNEIASLTGISTWTVSQIASRHGHYFGRTEQLAAAQAARDAQLRERKQRLALQLLDNAELYADALSGVGTPKDGQLVAKALRDILESHELLAGGVAEGESVEEAKDWMVGLRNDMALARAQFEQEHGVPLDSPEAREILNKMRYQEESSDEQP</sequence>
<organism evidence="1 2">
    <name type="scientific">Streptomyces calvus</name>
    <dbReference type="NCBI Taxonomy" id="67282"/>
    <lineage>
        <taxon>Bacteria</taxon>
        <taxon>Bacillati</taxon>
        <taxon>Actinomycetota</taxon>
        <taxon>Actinomycetes</taxon>
        <taxon>Kitasatosporales</taxon>
        <taxon>Streptomycetaceae</taxon>
        <taxon>Streptomyces</taxon>
    </lineage>
</organism>
<dbReference type="GO" id="GO:0003677">
    <property type="term" value="F:DNA binding"/>
    <property type="evidence" value="ECO:0007669"/>
    <property type="project" value="InterPro"/>
</dbReference>
<dbReference type="InterPro" id="IPR016032">
    <property type="entry name" value="Sig_transdc_resp-reg_C-effctor"/>
</dbReference>
<gene>
    <name evidence="1" type="ORF">CD934_08910</name>
</gene>
<dbReference type="AlphaFoldDB" id="A0A514JN88"/>